<dbReference type="KEGG" id="mhl:MHLP_01175"/>
<evidence type="ECO:0000313" key="2">
    <source>
        <dbReference type="EMBL" id="AFO51815.1"/>
    </source>
</evidence>
<reference evidence="3" key="2">
    <citation type="submission" date="2012-07" db="EMBL/GenBank/DDBJ databases">
        <title>Complete genome sequence of 'Candidatus Mycoplasma haemolamae'.</title>
        <authorList>
            <person name="Guimaraes A.M.S."/>
            <person name="Toth B."/>
            <person name="Santos A.P."/>
            <person name="Nascimento N.C."/>
            <person name="Sojka J.E."/>
            <person name="Messick J.B."/>
        </authorList>
    </citation>
    <scope>NUCLEOTIDE SEQUENCE [LARGE SCALE GENOMIC DNA]</scope>
    <source>
        <strain evidence="3">Purdue</strain>
    </source>
</reference>
<dbReference type="Proteomes" id="UP000006502">
    <property type="component" value="Chromosome"/>
</dbReference>
<name>I7B967_MYCHA</name>
<organism evidence="2 3">
    <name type="scientific">Mycoplasma haematolamae (strain Purdue)</name>
    <dbReference type="NCBI Taxonomy" id="1212765"/>
    <lineage>
        <taxon>Bacteria</taxon>
        <taxon>Bacillati</taxon>
        <taxon>Mycoplasmatota</taxon>
        <taxon>Mollicutes</taxon>
        <taxon>Mycoplasmataceae</taxon>
        <taxon>Mycoplasma</taxon>
    </lineage>
</organism>
<dbReference type="PATRIC" id="fig|1212765.3.peg.265"/>
<accession>I7B967</accession>
<sequence>MILTSHKVAGVAFSLVAAGGLGGVAYSAATNEGHIKLFGETTKDLEVPVVTLTSEGMQSDQALPRAEHEDPLGLSPEETREEDERVRQAEANRTTYTFFFKGNSGAKESISCPEGLKPDFDTGGSGKVFITCRQEGSDQTFHSGGDLGSGNKLTCTYQKNSKGFECSNEKTKRYKFGEKDSEQNLIYIVEA</sequence>
<keyword evidence="3" id="KW-1185">Reference proteome</keyword>
<evidence type="ECO:0000256" key="1">
    <source>
        <dbReference type="SAM" id="MobiDB-lite"/>
    </source>
</evidence>
<protein>
    <submittedName>
        <fullName evidence="2">Uncharacterized protein</fullName>
    </submittedName>
</protein>
<evidence type="ECO:0000313" key="3">
    <source>
        <dbReference type="Proteomes" id="UP000006502"/>
    </source>
</evidence>
<dbReference type="EMBL" id="CP003731">
    <property type="protein sequence ID" value="AFO51815.1"/>
    <property type="molecule type" value="Genomic_DNA"/>
</dbReference>
<gene>
    <name evidence="2" type="ordered locus">MHLP_01175</name>
</gene>
<dbReference type="AlphaFoldDB" id="I7B967"/>
<dbReference type="STRING" id="1212765.MHLP_01175"/>
<proteinExistence type="predicted"/>
<dbReference type="HOGENOM" id="CLU_121396_0_0_14"/>
<feature type="region of interest" description="Disordered" evidence="1">
    <location>
        <begin position="55"/>
        <end position="86"/>
    </location>
</feature>
<reference evidence="2 3" key="1">
    <citation type="journal article" date="2012" name="J. Bacteriol.">
        <title>Genome Sequence of "Candidatus Mycoplasma haemolamae" Strain Purdue, a Red Blood Cell Pathogen of Alpacas (Vicugna pacos) and Llamas (Lama glama).</title>
        <authorList>
            <person name="Guimaraes A.M."/>
            <person name="Toth B."/>
            <person name="Santos A.P."/>
            <person name="do Nascimento N.C."/>
            <person name="Kritchevsky J.E."/>
            <person name="Messick J.B."/>
        </authorList>
    </citation>
    <scope>NUCLEOTIDE SEQUENCE [LARGE SCALE GENOMIC DNA]</scope>
    <source>
        <strain evidence="2 3">Purdue</strain>
    </source>
</reference>